<dbReference type="Proteomes" id="UP000184330">
    <property type="component" value="Unassembled WGS sequence"/>
</dbReference>
<dbReference type="GO" id="GO:0032259">
    <property type="term" value="P:methylation"/>
    <property type="evidence" value="ECO:0007669"/>
    <property type="project" value="UniProtKB-KW"/>
</dbReference>
<gene>
    <name evidence="2" type="ORF">PAC_17329</name>
</gene>
<dbReference type="SUPFAM" id="SSF53335">
    <property type="entry name" value="S-adenosyl-L-methionine-dependent methyltransferases"/>
    <property type="match status" value="1"/>
</dbReference>
<accession>A0A1L7XQW8</accession>
<dbReference type="InterPro" id="IPR029063">
    <property type="entry name" value="SAM-dependent_MTases_sf"/>
</dbReference>
<dbReference type="PANTHER" id="PTHR43591:SF31">
    <property type="entry name" value="LAEA-LIKE, PUTATIVE (AFU_ORTHOLOGUE AFUA_8G01930)-RELATED"/>
    <property type="match status" value="1"/>
</dbReference>
<dbReference type="Pfam" id="PF13489">
    <property type="entry name" value="Methyltransf_23"/>
    <property type="match status" value="1"/>
</dbReference>
<dbReference type="Gene3D" id="3.40.50.150">
    <property type="entry name" value="Vaccinia Virus protein VP39"/>
    <property type="match status" value="1"/>
</dbReference>
<feature type="region of interest" description="Disordered" evidence="1">
    <location>
        <begin position="1"/>
        <end position="34"/>
    </location>
</feature>
<dbReference type="PANTHER" id="PTHR43591">
    <property type="entry name" value="METHYLTRANSFERASE"/>
    <property type="match status" value="1"/>
</dbReference>
<dbReference type="AlphaFoldDB" id="A0A1L7XQW8"/>
<evidence type="ECO:0000313" key="3">
    <source>
        <dbReference type="Proteomes" id="UP000184330"/>
    </source>
</evidence>
<dbReference type="CDD" id="cd02440">
    <property type="entry name" value="AdoMet_MTases"/>
    <property type="match status" value="1"/>
</dbReference>
<keyword evidence="2" id="KW-0489">Methyltransferase</keyword>
<dbReference type="EMBL" id="FJOG01000044">
    <property type="protein sequence ID" value="CZR67430.1"/>
    <property type="molecule type" value="Genomic_DNA"/>
</dbReference>
<protein>
    <submittedName>
        <fullName evidence="2">Related to methyltransferase</fullName>
    </submittedName>
</protein>
<keyword evidence="3" id="KW-1185">Reference proteome</keyword>
<organism evidence="2 3">
    <name type="scientific">Phialocephala subalpina</name>
    <dbReference type="NCBI Taxonomy" id="576137"/>
    <lineage>
        <taxon>Eukaryota</taxon>
        <taxon>Fungi</taxon>
        <taxon>Dikarya</taxon>
        <taxon>Ascomycota</taxon>
        <taxon>Pezizomycotina</taxon>
        <taxon>Leotiomycetes</taxon>
        <taxon>Helotiales</taxon>
        <taxon>Mollisiaceae</taxon>
        <taxon>Phialocephala</taxon>
        <taxon>Phialocephala fortinii species complex</taxon>
    </lineage>
</organism>
<evidence type="ECO:0000256" key="1">
    <source>
        <dbReference type="SAM" id="MobiDB-lite"/>
    </source>
</evidence>
<keyword evidence="2" id="KW-0808">Transferase</keyword>
<dbReference type="STRING" id="576137.A0A1L7XQW8"/>
<name>A0A1L7XQW8_9HELO</name>
<dbReference type="GO" id="GO:0008168">
    <property type="term" value="F:methyltransferase activity"/>
    <property type="evidence" value="ECO:0007669"/>
    <property type="project" value="UniProtKB-KW"/>
</dbReference>
<sequence>MSQAPAQSPGDVIQVDENASQDFEDEANDTASVGSSLTSVTSSILKGKVEEGGRTYAVYGKEEYGLPMDEQELDRIDMCHAKYYALLNKKRFLAPLPKNPQKILDLGCGTGIWCIDMADEFPSAQVIGSDIAPTQPGWVPPNCRFELDDIEEPWTWKENSFDFIFSRDLIASVRNFPKLIDQCYTHLKPGGYVEFQCVTGILQSDDDTVPKDSALRKFSDSLKSSCDKYGTPIDDPTRWKGWFEDCGFEDVTQQIVKLPCNTWPKDKRMKLLGAWEMENLLSNLEGMVMRLFQRALGWTDQEVTVFLVDVRKDIKNRNIHAYWPYYVVSGRKPGGQPAAV</sequence>
<evidence type="ECO:0000313" key="2">
    <source>
        <dbReference type="EMBL" id="CZR67430.1"/>
    </source>
</evidence>
<reference evidence="2 3" key="1">
    <citation type="submission" date="2016-03" db="EMBL/GenBank/DDBJ databases">
        <authorList>
            <person name="Ploux O."/>
        </authorList>
    </citation>
    <scope>NUCLEOTIDE SEQUENCE [LARGE SCALE GENOMIC DNA]</scope>
    <source>
        <strain evidence="2 3">UAMH 11012</strain>
    </source>
</reference>
<proteinExistence type="predicted"/>
<dbReference type="OrthoDB" id="2013972at2759"/>